<keyword evidence="1" id="KW-0436">Ligase</keyword>
<dbReference type="EMBL" id="CP068393">
    <property type="protein sequence ID" value="QUC68131.1"/>
    <property type="molecule type" value="Genomic_DNA"/>
</dbReference>
<dbReference type="EC" id="6.3.4.19" evidence="1"/>
<organism evidence="1 2">
    <name type="scientific">Aristaeella hokkaidonensis</name>
    <dbReference type="NCBI Taxonomy" id="3046382"/>
    <lineage>
        <taxon>Bacteria</taxon>
        <taxon>Bacillati</taxon>
        <taxon>Bacillota</taxon>
        <taxon>Clostridia</taxon>
        <taxon>Eubacteriales</taxon>
        <taxon>Aristaeellaceae</taxon>
        <taxon>Aristaeella</taxon>
    </lineage>
</organism>
<accession>A0AC61N838</accession>
<gene>
    <name evidence="1" type="primary">tilS</name>
    <name evidence="1" type="ORF">JYE49_05410</name>
</gene>
<sequence>MRATDRLRERMYPIKAGRYLIGLSGGADSVALLMTLLPDIRDGRIAAEAVHVNHGLRGTESDDDEKFCRELCEREGVPLTVYRADLQGKTDEDSARKARYGFFREKYKAFKADGLILAHHADDQAETFLMRLTRGAGPEGLECMREDETVEDIRILRPMLRIRREEIRAALTEDGTGWREDSTNTDTAYLRNKVRQELIPALEAISESAVDKICRTAGMIAADNDVLDAAAEKLLRENAKGSILNAAAITAEPEAVRRRVLRKWWNAEGPVLEEHALSAAQTEALTALLDVTKGKINLPGGAYAVRTGKHLILRRSEKEEAPEPAAFSGKETVFGDYRITVGPSEGNPGDGKRTQEVPDGFFEGCEIRTRRPGDRIRPFGSTGSRKLQDYLTDRRIGEPFRDQIPLICRGNEVLLVCGVGAGNIPRWNGEDHPVRITWHGETPWTE</sequence>
<evidence type="ECO:0000313" key="2">
    <source>
        <dbReference type="Proteomes" id="UP000682782"/>
    </source>
</evidence>
<protein>
    <submittedName>
        <fullName evidence="1">tRNA lysidine(34) synthetase TilS</fullName>
        <ecNumber evidence="1">6.3.4.19</ecNumber>
    </submittedName>
</protein>
<keyword evidence="2" id="KW-1185">Reference proteome</keyword>
<name>A0AC61N838_9FIRM</name>
<proteinExistence type="predicted"/>
<evidence type="ECO:0000313" key="1">
    <source>
        <dbReference type="EMBL" id="QUC68131.1"/>
    </source>
</evidence>
<reference evidence="1" key="1">
    <citation type="submission" date="2021-01" db="EMBL/GenBank/DDBJ databases">
        <title>Complete genome sequence of Clostridiales bacterium R-7.</title>
        <authorList>
            <person name="Mahoney-Kurpe S.C."/>
            <person name="Palevich N."/>
            <person name="Koike S."/>
            <person name="Moon C.D."/>
            <person name="Attwood G.T."/>
        </authorList>
    </citation>
    <scope>NUCLEOTIDE SEQUENCE</scope>
    <source>
        <strain evidence="1">R-7</strain>
    </source>
</reference>
<dbReference type="Proteomes" id="UP000682782">
    <property type="component" value="Chromosome"/>
</dbReference>